<dbReference type="Proteomes" id="UP000654075">
    <property type="component" value="Unassembled WGS sequence"/>
</dbReference>
<feature type="non-terminal residue" evidence="2">
    <location>
        <position position="1"/>
    </location>
</feature>
<reference evidence="2" key="1">
    <citation type="submission" date="2021-02" db="EMBL/GenBank/DDBJ databases">
        <authorList>
            <person name="Dougan E. K."/>
            <person name="Rhodes N."/>
            <person name="Thang M."/>
            <person name="Chan C."/>
        </authorList>
    </citation>
    <scope>NUCLEOTIDE SEQUENCE</scope>
</reference>
<comment type="caution">
    <text evidence="2">The sequence shown here is derived from an EMBL/GenBank/DDBJ whole genome shotgun (WGS) entry which is preliminary data.</text>
</comment>
<sequence length="275" mass="30726">DPASRLMHCISRIVEEKRAQFMHFRLQWLVFEFSSKKQQRFELPEALATPRSVHQLAAREAWWFSVRNNLEVQRRIGVGPNCVSPKHLPSGSGENERRQKKDLPMKHKFANTSKWSASEADSGGTAQFTRTLTKLEIDAAVSLRGASRHALMRDGRPVTAESAAGVQLAPSASLPSLLRKSSTGSFSGGVVQEEHPSSPESPTLSRSQSRQERRPSSSGSPTFSKKLSIRKTTLDLERTTIVLKRSGSDDDEFPDEFPESQHMSLRTPLRHHASM</sequence>
<evidence type="ECO:0000313" key="3">
    <source>
        <dbReference type="Proteomes" id="UP000654075"/>
    </source>
</evidence>
<accession>A0A813GKV8</accession>
<evidence type="ECO:0000256" key="1">
    <source>
        <dbReference type="SAM" id="MobiDB-lite"/>
    </source>
</evidence>
<feature type="region of interest" description="Disordered" evidence="1">
    <location>
        <begin position="174"/>
        <end position="231"/>
    </location>
</feature>
<feature type="region of interest" description="Disordered" evidence="1">
    <location>
        <begin position="81"/>
        <end position="124"/>
    </location>
</feature>
<protein>
    <submittedName>
        <fullName evidence="2">Uncharacterized protein</fullName>
    </submittedName>
</protein>
<feature type="compositionally biased region" description="Acidic residues" evidence="1">
    <location>
        <begin position="249"/>
        <end position="258"/>
    </location>
</feature>
<feature type="compositionally biased region" description="Basic and acidic residues" evidence="1">
    <location>
        <begin position="94"/>
        <end position="105"/>
    </location>
</feature>
<feature type="region of interest" description="Disordered" evidence="1">
    <location>
        <begin position="243"/>
        <end position="275"/>
    </location>
</feature>
<evidence type="ECO:0000313" key="2">
    <source>
        <dbReference type="EMBL" id="CAE8623524.1"/>
    </source>
</evidence>
<organism evidence="2 3">
    <name type="scientific">Polarella glacialis</name>
    <name type="common">Dinoflagellate</name>
    <dbReference type="NCBI Taxonomy" id="89957"/>
    <lineage>
        <taxon>Eukaryota</taxon>
        <taxon>Sar</taxon>
        <taxon>Alveolata</taxon>
        <taxon>Dinophyceae</taxon>
        <taxon>Suessiales</taxon>
        <taxon>Suessiaceae</taxon>
        <taxon>Polarella</taxon>
    </lineage>
</organism>
<gene>
    <name evidence="2" type="ORF">PGLA1383_LOCUS40788</name>
</gene>
<feature type="non-terminal residue" evidence="2">
    <location>
        <position position="275"/>
    </location>
</feature>
<keyword evidence="3" id="KW-1185">Reference proteome</keyword>
<proteinExistence type="predicted"/>
<name>A0A813GKV8_POLGL</name>
<dbReference type="EMBL" id="CAJNNV010028187">
    <property type="protein sequence ID" value="CAE8623524.1"/>
    <property type="molecule type" value="Genomic_DNA"/>
</dbReference>
<dbReference type="AlphaFoldDB" id="A0A813GKV8"/>